<sequence length="127" mass="13984">MSAIQFQPLSASTVASQSQVGALQNTVNTAPTAREKIEVLVRASDVDKTMNIAFRIAEAMGMAFPNAEVGSPEHANFQTPENGYPIKFDFRPDGPDGTYTSELQQKINRFKEQFAQTLRHEGVENAH</sequence>
<dbReference type="OrthoDB" id="9962336at2"/>
<keyword evidence="3" id="KW-1185">Reference proteome</keyword>
<dbReference type="Proteomes" id="UP000188559">
    <property type="component" value="Unassembled WGS sequence"/>
</dbReference>
<gene>
    <name evidence="2" type="ORF">BLL37_23930</name>
</gene>
<feature type="region of interest" description="Disordered" evidence="1">
    <location>
        <begin position="71"/>
        <end position="95"/>
    </location>
</feature>
<dbReference type="AlphaFoldDB" id="A0A1V2J9W0"/>
<organism evidence="2 3">
    <name type="scientific">Pseudomonas azotoformans</name>
    <dbReference type="NCBI Taxonomy" id="47878"/>
    <lineage>
        <taxon>Bacteria</taxon>
        <taxon>Pseudomonadati</taxon>
        <taxon>Pseudomonadota</taxon>
        <taxon>Gammaproteobacteria</taxon>
        <taxon>Pseudomonadales</taxon>
        <taxon>Pseudomonadaceae</taxon>
        <taxon>Pseudomonas</taxon>
    </lineage>
</organism>
<dbReference type="EMBL" id="MNPV01000007">
    <property type="protein sequence ID" value="ONH42223.1"/>
    <property type="molecule type" value="Genomic_DNA"/>
</dbReference>
<dbReference type="GeneID" id="57374290"/>
<reference evidence="2 3" key="1">
    <citation type="submission" date="2016-10" db="EMBL/GenBank/DDBJ databases">
        <title>Pseudomonas lactis sp. nov. and Pseudomonas paralactis sp. nov., isolated from bovine raw milk.</title>
        <authorList>
            <person name="Von Neubeck M."/>
            <person name="Huptas C."/>
            <person name="Glueck C."/>
            <person name="Krewinkel M."/>
            <person name="Stoeckel M."/>
            <person name="Stressler T."/>
            <person name="Fischer L."/>
            <person name="Hinrichs J."/>
            <person name="Scherer S."/>
            <person name="Wenning M."/>
        </authorList>
    </citation>
    <scope>NUCLEOTIDE SEQUENCE [LARGE SCALE GENOMIC DNA]</scope>
    <source>
        <strain evidence="2 3">DSM 18862</strain>
    </source>
</reference>
<evidence type="ECO:0000256" key="1">
    <source>
        <dbReference type="SAM" id="MobiDB-lite"/>
    </source>
</evidence>
<evidence type="ECO:0000313" key="2">
    <source>
        <dbReference type="EMBL" id="ONH42223.1"/>
    </source>
</evidence>
<proteinExistence type="predicted"/>
<comment type="caution">
    <text evidence="2">The sequence shown here is derived from an EMBL/GenBank/DDBJ whole genome shotgun (WGS) entry which is preliminary data.</text>
</comment>
<evidence type="ECO:0000313" key="3">
    <source>
        <dbReference type="Proteomes" id="UP000188559"/>
    </source>
</evidence>
<accession>A0A1V2J9W0</accession>
<protein>
    <submittedName>
        <fullName evidence="2">Uncharacterized protein</fullName>
    </submittedName>
</protein>
<dbReference type="RefSeq" id="WP_071493290.1">
    <property type="nucleotide sequence ID" value="NZ_LT629702.1"/>
</dbReference>
<name>A0A1V2J9W0_PSEAZ</name>